<gene>
    <name evidence="1" type="ORF">IW16_04505</name>
</gene>
<comment type="caution">
    <text evidence="1">The sequence shown here is derived from an EMBL/GenBank/DDBJ whole genome shotgun (WGS) entry which is preliminary data.</text>
</comment>
<dbReference type="RefSeq" id="WP_034740040.1">
    <property type="nucleotide sequence ID" value="NZ_JPRI01000001.1"/>
</dbReference>
<evidence type="ECO:0000313" key="2">
    <source>
        <dbReference type="Proteomes" id="UP000028719"/>
    </source>
</evidence>
<dbReference type="EMBL" id="JPRI01000001">
    <property type="protein sequence ID" value="KFF28464.1"/>
    <property type="molecule type" value="Genomic_DNA"/>
</dbReference>
<sequence length="59" mass="6500">MIRVLSLFVFLLFVKLSGQENGKDSLNRAMPGGMGAFRADVESRLISVILSGMNLLIWS</sequence>
<name>A0ABR4UUM2_9FLAO</name>
<proteinExistence type="predicted"/>
<keyword evidence="2" id="KW-1185">Reference proteome</keyword>
<organism evidence="1 2">
    <name type="scientific">Chryseobacterium vrystaatense</name>
    <dbReference type="NCBI Taxonomy" id="307480"/>
    <lineage>
        <taxon>Bacteria</taxon>
        <taxon>Pseudomonadati</taxon>
        <taxon>Bacteroidota</taxon>
        <taxon>Flavobacteriia</taxon>
        <taxon>Flavobacteriales</taxon>
        <taxon>Weeksellaceae</taxon>
        <taxon>Chryseobacterium group</taxon>
        <taxon>Chryseobacterium</taxon>
    </lineage>
</organism>
<accession>A0ABR4UUM2</accession>
<evidence type="ECO:0000313" key="1">
    <source>
        <dbReference type="EMBL" id="KFF28464.1"/>
    </source>
</evidence>
<dbReference type="Proteomes" id="UP000028719">
    <property type="component" value="Unassembled WGS sequence"/>
</dbReference>
<protein>
    <submittedName>
        <fullName evidence="1">Uncharacterized protein</fullName>
    </submittedName>
</protein>
<reference evidence="1 2" key="1">
    <citation type="submission" date="2014-07" db="EMBL/GenBank/DDBJ databases">
        <title>Genome of Chryseobacterium vrystaatense LMG 22846.</title>
        <authorList>
            <person name="Pipes S.E."/>
            <person name="Stropko S.J."/>
            <person name="Newman J.D."/>
        </authorList>
    </citation>
    <scope>NUCLEOTIDE SEQUENCE [LARGE SCALE GENOMIC DNA]</scope>
    <source>
        <strain evidence="1 2">LMG 22846</strain>
    </source>
</reference>